<feature type="compositionally biased region" description="Acidic residues" evidence="1">
    <location>
        <begin position="113"/>
        <end position="126"/>
    </location>
</feature>
<feature type="compositionally biased region" description="Pro residues" evidence="1">
    <location>
        <begin position="52"/>
        <end position="62"/>
    </location>
</feature>
<feature type="compositionally biased region" description="Polar residues" evidence="1">
    <location>
        <begin position="1"/>
        <end position="14"/>
    </location>
</feature>
<feature type="transmembrane region" description="Helical" evidence="2">
    <location>
        <begin position="382"/>
        <end position="406"/>
    </location>
</feature>
<organism evidence="3">
    <name type="scientific">uncultured Microbacterium sp</name>
    <dbReference type="NCBI Taxonomy" id="191216"/>
    <lineage>
        <taxon>Bacteria</taxon>
        <taxon>Bacillati</taxon>
        <taxon>Actinomycetota</taxon>
        <taxon>Actinomycetes</taxon>
        <taxon>Micrococcales</taxon>
        <taxon>Microbacteriaceae</taxon>
        <taxon>Microbacterium</taxon>
        <taxon>environmental samples</taxon>
    </lineage>
</organism>
<protein>
    <submittedName>
        <fullName evidence="3">Uncharacterized protein</fullName>
    </submittedName>
</protein>
<keyword evidence="2" id="KW-0472">Membrane</keyword>
<feature type="compositionally biased region" description="Acidic residues" evidence="1">
    <location>
        <begin position="202"/>
        <end position="213"/>
    </location>
</feature>
<name>A0A1Y5NWU2_9MICO</name>
<feature type="compositionally biased region" description="Acidic residues" evidence="1">
    <location>
        <begin position="151"/>
        <end position="161"/>
    </location>
</feature>
<accession>A0A1Y5NWU2</accession>
<evidence type="ECO:0000256" key="2">
    <source>
        <dbReference type="SAM" id="Phobius"/>
    </source>
</evidence>
<gene>
    <name evidence="3" type="ORF">MIPYR_10690</name>
</gene>
<feature type="compositionally biased region" description="Low complexity" evidence="1">
    <location>
        <begin position="231"/>
        <end position="247"/>
    </location>
</feature>
<feature type="region of interest" description="Disordered" evidence="1">
    <location>
        <begin position="1"/>
        <end position="62"/>
    </location>
</feature>
<reference evidence="3" key="1">
    <citation type="submission" date="2016-03" db="EMBL/GenBank/DDBJ databases">
        <authorList>
            <person name="Ploux O."/>
        </authorList>
    </citation>
    <scope>NUCLEOTIDE SEQUENCE</scope>
    <source>
        <strain evidence="3">UC1</strain>
    </source>
</reference>
<evidence type="ECO:0000256" key="1">
    <source>
        <dbReference type="SAM" id="MobiDB-lite"/>
    </source>
</evidence>
<dbReference type="AlphaFoldDB" id="A0A1Y5NWU2"/>
<keyword evidence="2" id="KW-0812">Transmembrane</keyword>
<dbReference type="EMBL" id="FLQR01000001">
    <property type="protein sequence ID" value="SBS70864.1"/>
    <property type="molecule type" value="Genomic_DNA"/>
</dbReference>
<evidence type="ECO:0000313" key="3">
    <source>
        <dbReference type="EMBL" id="SBS70864.1"/>
    </source>
</evidence>
<keyword evidence="2" id="KW-1133">Transmembrane helix</keyword>
<sequence>MSTPDQPETPQLTRRQLREIRNTAATPIITPDMQGPATGETPVTDVDVETPDPAPAPAPVAPLPRAAVPVDIPEAPIADSAVDLGGHALTRRAVRQQERLRTAAIAIQPGAPADEESPAEDSVEELVAERDAGPEEAGSTGPITAVIEAEPVADEEDEPAPAEEPLAEASSEEWAEPATEREATEQPAPDEDASAEEHPSDEWAEEPPSDEWAEPAPSEDPQVAPAEDLDAAASEESAPAPAAPGAAFGLGRTNPDAEVDIEISLPASFDQMLPRSGNGGASLSTANALILSQTPETGSLVSPVAATGEVLITGTFALPDTYGSTGRVPGSAEGKDVDAVLLDGELPSASSPTPIAASAAVSTIKSAEDIIRPPAPEKGSKLMMALAITAGVLALALAGVLILAFVTGVF</sequence>
<proteinExistence type="predicted"/>
<feature type="region of interest" description="Disordered" evidence="1">
    <location>
        <begin position="103"/>
        <end position="253"/>
    </location>
</feature>
<dbReference type="RefSeq" id="WP_295573605.1">
    <property type="nucleotide sequence ID" value="NZ_FLQR01000001.1"/>
</dbReference>